<dbReference type="KEGG" id="tce:A3L02_08970"/>
<name>A0A218P425_THECE</name>
<dbReference type="AlphaFoldDB" id="A0A218P425"/>
<sequence>MFAGLNVKSDLGKSSRRFNPSLEEVSSLTLRGEAFLSPERDDNIAFSRLWTCESPDFEVFEPPDFKSGEPPDREY</sequence>
<organism evidence="1 2">
    <name type="scientific">Thermococcus celer Vu 13 = JCM 8558</name>
    <dbReference type="NCBI Taxonomy" id="1293037"/>
    <lineage>
        <taxon>Archaea</taxon>
        <taxon>Methanobacteriati</taxon>
        <taxon>Methanobacteriota</taxon>
        <taxon>Thermococci</taxon>
        <taxon>Thermococcales</taxon>
        <taxon>Thermococcaceae</taxon>
        <taxon>Thermococcus</taxon>
    </lineage>
</organism>
<gene>
    <name evidence="1" type="ORF">A3L02_08970</name>
</gene>
<protein>
    <submittedName>
        <fullName evidence="1">Uncharacterized protein</fullName>
    </submittedName>
</protein>
<dbReference type="Proteomes" id="UP000197156">
    <property type="component" value="Chromosome"/>
</dbReference>
<proteinExistence type="predicted"/>
<reference evidence="1 2" key="1">
    <citation type="submission" date="2016-03" db="EMBL/GenBank/DDBJ databases">
        <title>Complete genome sequence of Thermococcus celer.</title>
        <authorList>
            <person name="Oger P.M."/>
        </authorList>
    </citation>
    <scope>NUCLEOTIDE SEQUENCE [LARGE SCALE GENOMIC DNA]</scope>
    <source>
        <strain evidence="1 2">Vu 13</strain>
    </source>
</reference>
<evidence type="ECO:0000313" key="1">
    <source>
        <dbReference type="EMBL" id="ASI99680.1"/>
    </source>
</evidence>
<dbReference type="EMBL" id="CP014854">
    <property type="protein sequence ID" value="ASI99680.1"/>
    <property type="molecule type" value="Genomic_DNA"/>
</dbReference>
<evidence type="ECO:0000313" key="2">
    <source>
        <dbReference type="Proteomes" id="UP000197156"/>
    </source>
</evidence>
<accession>A0A218P425</accession>
<keyword evidence="2" id="KW-1185">Reference proteome</keyword>